<keyword evidence="10" id="KW-0472">Membrane</keyword>
<dbReference type="Proteomes" id="UP000465601">
    <property type="component" value="Unassembled WGS sequence"/>
</dbReference>
<keyword evidence="9" id="KW-0342">GTP-binding</keyword>
<comment type="similarity">
    <text evidence="2">Belongs to the GTP-binding SRP family.</text>
</comment>
<dbReference type="CDD" id="cd17873">
    <property type="entry name" value="FlhF"/>
    <property type="match status" value="1"/>
</dbReference>
<feature type="domain" description="AAA+ ATPase" evidence="14">
    <location>
        <begin position="185"/>
        <end position="331"/>
    </location>
</feature>
<dbReference type="SMART" id="SM00382">
    <property type="entry name" value="AAA"/>
    <property type="match status" value="1"/>
</dbReference>
<dbReference type="InterPro" id="IPR027417">
    <property type="entry name" value="P-loop_NTPase"/>
</dbReference>
<dbReference type="Pfam" id="PF00448">
    <property type="entry name" value="SRP54"/>
    <property type="match status" value="1"/>
</dbReference>
<evidence type="ECO:0000256" key="4">
    <source>
        <dbReference type="ARBA" id="ARBA00022448"/>
    </source>
</evidence>
<organism evidence="16 17">
    <name type="scientific">Alkaliphilus serpentinus</name>
    <dbReference type="NCBI Taxonomy" id="1482731"/>
    <lineage>
        <taxon>Bacteria</taxon>
        <taxon>Bacillati</taxon>
        <taxon>Bacillota</taxon>
        <taxon>Clostridia</taxon>
        <taxon>Peptostreptococcales</taxon>
        <taxon>Natronincolaceae</taxon>
        <taxon>Alkaliphilus</taxon>
    </lineage>
</organism>
<keyword evidence="17" id="KW-1185">Reference proteome</keyword>
<evidence type="ECO:0000313" key="16">
    <source>
        <dbReference type="EMBL" id="KAB3531366.1"/>
    </source>
</evidence>
<evidence type="ECO:0000256" key="9">
    <source>
        <dbReference type="ARBA" id="ARBA00023134"/>
    </source>
</evidence>
<dbReference type="PANTHER" id="PTHR43134:SF3">
    <property type="entry name" value="FLAGELLAR BIOSYNTHESIS PROTEIN FLHF"/>
    <property type="match status" value="1"/>
</dbReference>
<dbReference type="InterPro" id="IPR003593">
    <property type="entry name" value="AAA+_ATPase"/>
</dbReference>
<evidence type="ECO:0000256" key="12">
    <source>
        <dbReference type="ARBA" id="ARBA00025337"/>
    </source>
</evidence>
<evidence type="ECO:0000256" key="3">
    <source>
        <dbReference type="ARBA" id="ARBA00014919"/>
    </source>
</evidence>
<dbReference type="GO" id="GO:0005047">
    <property type="term" value="F:signal recognition particle binding"/>
    <property type="evidence" value="ECO:0007669"/>
    <property type="project" value="TreeGrafter"/>
</dbReference>
<dbReference type="GO" id="GO:0003924">
    <property type="term" value="F:GTPase activity"/>
    <property type="evidence" value="ECO:0007669"/>
    <property type="project" value="UniProtKB-UniRule"/>
</dbReference>
<evidence type="ECO:0000256" key="11">
    <source>
        <dbReference type="ARBA" id="ARBA00023225"/>
    </source>
</evidence>
<comment type="subcellular location">
    <subcellularLocation>
        <location evidence="1">Cell membrane</location>
        <topology evidence="1">Peripheral membrane protein</topology>
        <orientation evidence="1">Cytoplasmic side</orientation>
    </subcellularLocation>
</comment>
<evidence type="ECO:0000259" key="15">
    <source>
        <dbReference type="SMART" id="SM00962"/>
    </source>
</evidence>
<dbReference type="Gene3D" id="3.40.50.300">
    <property type="entry name" value="P-loop containing nucleotide triphosphate hydrolases"/>
    <property type="match status" value="1"/>
</dbReference>
<dbReference type="SMART" id="SM00962">
    <property type="entry name" value="SRP54"/>
    <property type="match status" value="1"/>
</dbReference>
<dbReference type="EMBL" id="WBZB01000013">
    <property type="protein sequence ID" value="KAB3531366.1"/>
    <property type="molecule type" value="Genomic_DNA"/>
</dbReference>
<comment type="caution">
    <text evidence="16">The sequence shown here is derived from an EMBL/GenBank/DDBJ whole genome shotgun (WGS) entry which is preliminary data.</text>
</comment>
<keyword evidence="11" id="KW-1006">Bacterial flagellum protein export</keyword>
<evidence type="ECO:0000256" key="7">
    <source>
        <dbReference type="ARBA" id="ARBA00022795"/>
    </source>
</evidence>
<dbReference type="GO" id="GO:0005525">
    <property type="term" value="F:GTP binding"/>
    <property type="evidence" value="ECO:0007669"/>
    <property type="project" value="UniProtKB-UniRule"/>
</dbReference>
<dbReference type="InterPro" id="IPR047040">
    <property type="entry name" value="FlhF__GTPase_dom"/>
</dbReference>
<evidence type="ECO:0000256" key="6">
    <source>
        <dbReference type="ARBA" id="ARBA00022741"/>
    </source>
</evidence>
<reference evidence="16 17" key="1">
    <citation type="submission" date="2019-10" db="EMBL/GenBank/DDBJ databases">
        <title>Alkaliphilus serpentinus sp. nov. and Alkaliphilus pronyensis sp. nov., two novel anaerobic alkaliphilic species isolated from the serpentinized-hosted hydrothermal field of the Prony Bay (New Caledonia).</title>
        <authorList>
            <person name="Postec A."/>
        </authorList>
    </citation>
    <scope>NUCLEOTIDE SEQUENCE [LARGE SCALE GENOMIC DNA]</scope>
    <source>
        <strain evidence="16 17">LacT</strain>
    </source>
</reference>
<evidence type="ECO:0000256" key="8">
    <source>
        <dbReference type="ARBA" id="ARBA00022927"/>
    </source>
</evidence>
<dbReference type="SUPFAM" id="SSF52540">
    <property type="entry name" value="P-loop containing nucleoside triphosphate hydrolases"/>
    <property type="match status" value="1"/>
</dbReference>
<name>A0A833M8L8_9FIRM</name>
<keyword evidence="16" id="KW-0966">Cell projection</keyword>
<keyword evidence="7" id="KW-1005">Bacterial flagellum biogenesis</keyword>
<keyword evidence="16" id="KW-0282">Flagellum</keyword>
<evidence type="ECO:0000256" key="5">
    <source>
        <dbReference type="ARBA" id="ARBA00022475"/>
    </source>
</evidence>
<dbReference type="InterPro" id="IPR020006">
    <property type="entry name" value="FlhF"/>
</dbReference>
<dbReference type="GO" id="GO:0005886">
    <property type="term" value="C:plasma membrane"/>
    <property type="evidence" value="ECO:0007669"/>
    <property type="project" value="UniProtKB-SubCell"/>
</dbReference>
<proteinExistence type="inferred from homology"/>
<dbReference type="NCBIfam" id="TIGR03499">
    <property type="entry name" value="FlhF"/>
    <property type="match status" value="1"/>
</dbReference>
<dbReference type="Gene3D" id="1.20.120.1380">
    <property type="entry name" value="Flagellar FlhF biosynthesis protein, N domain"/>
    <property type="match status" value="1"/>
</dbReference>
<evidence type="ECO:0000259" key="14">
    <source>
        <dbReference type="SMART" id="SM00382"/>
    </source>
</evidence>
<dbReference type="OrthoDB" id="9778554at2"/>
<keyword evidence="8" id="KW-0653">Protein transport</keyword>
<evidence type="ECO:0000256" key="1">
    <source>
        <dbReference type="ARBA" id="ARBA00004413"/>
    </source>
</evidence>
<evidence type="ECO:0000256" key="13">
    <source>
        <dbReference type="NCBIfam" id="TIGR03499"/>
    </source>
</evidence>
<keyword evidence="5" id="KW-1003">Cell membrane</keyword>
<dbReference type="GO" id="GO:0006614">
    <property type="term" value="P:SRP-dependent cotranslational protein targeting to membrane"/>
    <property type="evidence" value="ECO:0007669"/>
    <property type="project" value="UniProtKB-UniRule"/>
</dbReference>
<evidence type="ECO:0000256" key="10">
    <source>
        <dbReference type="ARBA" id="ARBA00023136"/>
    </source>
</evidence>
<dbReference type="FunFam" id="3.40.50.300:FF:000695">
    <property type="entry name" value="Flagellar biosynthesis regulator FlhF"/>
    <property type="match status" value="1"/>
</dbReference>
<dbReference type="GO" id="GO:0015031">
    <property type="term" value="P:protein transport"/>
    <property type="evidence" value="ECO:0007669"/>
    <property type="project" value="UniProtKB-KW"/>
</dbReference>
<sequence length="379" mass="43239">MKVKKFCGLDNHEAMQKVRADLGPNAVILHQRKIKQKGFLGLFKKPVIEIVAAVEEVEKPRVPLTVNQFHKPEEILKARVHKSVVNSSEDHKLSRDINEIKSMLSNVIKKVDIEGGDDLLKDLNNDDLINLYNHLKEHEIDEELIKSLIQDIKEINSDDEKLNFSIEEAFKKIIDKYIAKGQSIHSKIVFFVGPTGVGKTTTIAKLAANYTLNFGKKVSFISADTYRIAAVEQLKTYSDILNIPIEVIYETQEIHRAIDKLKHNDIIMIDTAGRSHRNNQQINELSQLLDEVQEKEIYLVISCTSNNKDVKDIVDTYSFIEDYRIIFTKIDETNTYGTILNTAYKTNRPISYITTGQCVPDDIEVVNVDRLISLLMKEA</sequence>
<dbReference type="RefSeq" id="WP_151865092.1">
    <property type="nucleotide sequence ID" value="NZ_WBZB01000013.1"/>
</dbReference>
<dbReference type="GO" id="GO:0044781">
    <property type="term" value="P:bacterial-type flagellum organization"/>
    <property type="evidence" value="ECO:0007669"/>
    <property type="project" value="UniProtKB-UniRule"/>
</dbReference>
<keyword evidence="16" id="KW-0969">Cilium</keyword>
<dbReference type="PANTHER" id="PTHR43134">
    <property type="entry name" value="SIGNAL RECOGNITION PARTICLE RECEPTOR SUBUNIT ALPHA"/>
    <property type="match status" value="1"/>
</dbReference>
<feature type="domain" description="SRP54-type proteins GTP-binding" evidence="15">
    <location>
        <begin position="186"/>
        <end position="377"/>
    </location>
</feature>
<keyword evidence="4" id="KW-0813">Transport</keyword>
<protein>
    <recommendedName>
        <fullName evidence="3 13">Flagellar biosynthesis protein FlhF</fullName>
    </recommendedName>
</protein>
<dbReference type="InterPro" id="IPR000897">
    <property type="entry name" value="SRP54_GTPase_dom"/>
</dbReference>
<gene>
    <name evidence="16" type="primary">flhF</name>
    <name evidence="16" type="ORF">F8153_04085</name>
</gene>
<evidence type="ECO:0000256" key="2">
    <source>
        <dbReference type="ARBA" id="ARBA00008531"/>
    </source>
</evidence>
<evidence type="ECO:0000313" key="17">
    <source>
        <dbReference type="Proteomes" id="UP000465601"/>
    </source>
</evidence>
<comment type="function">
    <text evidence="12">Necessary for flagellar biosynthesis. May be involved in translocation of the flagellum.</text>
</comment>
<keyword evidence="6" id="KW-0547">Nucleotide-binding</keyword>
<accession>A0A833M8L8</accession>
<dbReference type="AlphaFoldDB" id="A0A833M8L8"/>